<organism evidence="1 2">
    <name type="scientific">Candidatus Cetobacterium colombiensis</name>
    <dbReference type="NCBI Taxonomy" id="3073100"/>
    <lineage>
        <taxon>Bacteria</taxon>
        <taxon>Fusobacteriati</taxon>
        <taxon>Fusobacteriota</taxon>
        <taxon>Fusobacteriia</taxon>
        <taxon>Fusobacteriales</taxon>
        <taxon>Fusobacteriaceae</taxon>
        <taxon>Cetobacterium</taxon>
    </lineage>
</organism>
<proteinExistence type="predicted"/>
<evidence type="ECO:0000313" key="2">
    <source>
        <dbReference type="Proteomes" id="UP001279681"/>
    </source>
</evidence>
<dbReference type="EMBL" id="JAVIKH010000018">
    <property type="protein sequence ID" value="MDX8337020.1"/>
    <property type="molecule type" value="Genomic_DNA"/>
</dbReference>
<dbReference type="Proteomes" id="UP001279681">
    <property type="component" value="Unassembled WGS sequence"/>
</dbReference>
<keyword evidence="2" id="KW-1185">Reference proteome</keyword>
<protein>
    <submittedName>
        <fullName evidence="1">E2/UBC family protein</fullName>
    </submittedName>
</protein>
<reference evidence="2" key="1">
    <citation type="submission" date="2023-07" db="EMBL/GenBank/DDBJ databases">
        <authorList>
            <person name="Colorado M.A."/>
            <person name="Villamil L.M."/>
            <person name="Melo J.F."/>
            <person name="Rodriguez J.A."/>
            <person name="Ruiz R.Y."/>
        </authorList>
    </citation>
    <scope>NUCLEOTIDE SEQUENCE [LARGE SCALE GENOMIC DNA]</scope>
    <source>
        <strain evidence="2">C33</strain>
    </source>
</reference>
<sequence length="222" mass="25952">MAIINGKRVSIPTPKDVGGSRIKKAVNVNNNRRLIIEKEDNSFETIKDDGVYKLDDFTKISNIPDRTKGNFFQVRSNLSKAVIKNQVIDIGTKLFRNQNLKFDEENCDWLVVPNYRLPKNWHHLSKETPLLIVFPTDYPNNPPIGFYLKADLQISPNGHFYNLAYHSAAKEPLEYGWKWYCVYVENGAWQPHFVKYIEDWKKGDNLWTYFQLITEVLESTDH</sequence>
<dbReference type="RefSeq" id="WP_320314374.1">
    <property type="nucleotide sequence ID" value="NZ_JAVIKH010000018.1"/>
</dbReference>
<evidence type="ECO:0000313" key="1">
    <source>
        <dbReference type="EMBL" id="MDX8337020.1"/>
    </source>
</evidence>
<name>A0ABU4WBV1_9FUSO</name>
<accession>A0ABU4WBV1</accession>
<comment type="caution">
    <text evidence="1">The sequence shown here is derived from an EMBL/GenBank/DDBJ whole genome shotgun (WGS) entry which is preliminary data.</text>
</comment>
<gene>
    <name evidence="1" type="ORF">RFV38_11010</name>
</gene>